<evidence type="ECO:0000256" key="3">
    <source>
        <dbReference type="ARBA" id="ARBA00022692"/>
    </source>
</evidence>
<reference evidence="8 9" key="1">
    <citation type="submission" date="2015-08" db="EMBL/GenBank/DDBJ databases">
        <title>Next Generation Sequencing and Analysis of the Genome of Puccinia sorghi L Schw, the Causal Agent of Maize Common Rust.</title>
        <authorList>
            <person name="Rochi L."/>
            <person name="Burguener G."/>
            <person name="Darino M."/>
            <person name="Turjanski A."/>
            <person name="Kreff E."/>
            <person name="Dieguez M.J."/>
            <person name="Sacco F."/>
        </authorList>
    </citation>
    <scope>NUCLEOTIDE SEQUENCE [LARGE SCALE GENOMIC DNA]</scope>
    <source>
        <strain evidence="8 9">RO10H11247</strain>
    </source>
</reference>
<evidence type="ECO:0000256" key="5">
    <source>
        <dbReference type="ARBA" id="ARBA00023136"/>
    </source>
</evidence>
<evidence type="ECO:0008006" key="10">
    <source>
        <dbReference type="Google" id="ProtNLM"/>
    </source>
</evidence>
<feature type="transmembrane region" description="Helical" evidence="7">
    <location>
        <begin position="526"/>
        <end position="552"/>
    </location>
</feature>
<proteinExistence type="predicted"/>
<dbReference type="GO" id="GO:0022857">
    <property type="term" value="F:transmembrane transporter activity"/>
    <property type="evidence" value="ECO:0007669"/>
    <property type="project" value="InterPro"/>
</dbReference>
<feature type="transmembrane region" description="Helical" evidence="7">
    <location>
        <begin position="238"/>
        <end position="260"/>
    </location>
</feature>
<gene>
    <name evidence="8" type="ORF">VP01_35g9</name>
</gene>
<feature type="region of interest" description="Disordered" evidence="6">
    <location>
        <begin position="1"/>
        <end position="84"/>
    </location>
</feature>
<dbReference type="OrthoDB" id="10054429at2759"/>
<keyword evidence="2" id="KW-0813">Transport</keyword>
<dbReference type="VEuPathDB" id="FungiDB:VP01_35g9"/>
<sequence>MTSFDSSQSSSSIHEKSPSRPVVVQQPSPSLRPPPRDDGASQIGTNSAGSFPSFILPTRPRLPTEPPLNTNTSSSTTTPSIISHNSSNLAQLILKQKETRDYKKNSHPKAFFIKPGSGPSEKPLVTATSSQIVRSPADFDFPPLSLDTSNSHHVHCASHLTPVGILRSQQYHTSSSTHDPPADATTTTAPQLMQHSNNPSPALFSAGSPHNICSTDSDTQAQLAWLGYHQELRRDWDFWSSLSLSTLNIGTIPGAFLGILTAMEWGGPCVIFWGYILGMIIVLCLSAVVAEIASAYPVAGAMLTCRTFKLARANPKLRDWARFISWLVGTLLFVAHVVVQVALTSQCTLMVVSVINRFYAPWMIEPGWQTFLLNAGHLLLCGLLLCTAPIRSPRLWKILGALSIVLYVLICIGLIVGPRLAGHQHPGPKHLAKMLVTFHNDTSFKSKGAAVDAFVFLMGTSLVSLAFGAEASAHLAEETRTPAATVPKALFASTLVSYILGLTVNICLIAALLPLTPREAQHKLHLIDMIFTHCTAPIATMILVCLLLLMFFQDVAQLFAASRFTWALARDNAFPGSQIWRKVSGSWRSILRHNSANDDDSARRIPRMAIVLLVACGLATAAAIEFKEGIFSDSLITSATYLLVVSSHPYFHTYNPPPLFFSPTYASQFQFCYLAPLLIYLSCDPDVLEYDGRNVWRIPRLSRPCTWISVLSLIVVLLLMACPTGIPITIESWSWSPLITLVFTLASSIGWITYGSSRYIGPIKSITFWTTGQEVDFPRPRYGLLGGLGGNMDNKSVAESPRSPAAAAVFNNNNNNHNPLRQPLSASLPHTHLSTDTYDDDDPALWPITITRTTVTEVCSASTIVCPPINT</sequence>
<dbReference type="InterPro" id="IPR002293">
    <property type="entry name" value="AA/rel_permease1"/>
</dbReference>
<keyword evidence="3 7" id="KW-0812">Transmembrane</keyword>
<feature type="compositionally biased region" description="Polar residues" evidence="6">
    <location>
        <begin position="191"/>
        <end position="200"/>
    </location>
</feature>
<dbReference type="Proteomes" id="UP000037035">
    <property type="component" value="Unassembled WGS sequence"/>
</dbReference>
<evidence type="ECO:0000256" key="7">
    <source>
        <dbReference type="SAM" id="Phobius"/>
    </source>
</evidence>
<comment type="caution">
    <text evidence="8">The sequence shown here is derived from an EMBL/GenBank/DDBJ whole genome shotgun (WGS) entry which is preliminary data.</text>
</comment>
<feature type="transmembrane region" description="Helical" evidence="7">
    <location>
        <begin position="704"/>
        <end position="726"/>
    </location>
</feature>
<evidence type="ECO:0000313" key="8">
    <source>
        <dbReference type="EMBL" id="KNZ52375.1"/>
    </source>
</evidence>
<keyword evidence="4 7" id="KW-1133">Transmembrane helix</keyword>
<evidence type="ECO:0000256" key="1">
    <source>
        <dbReference type="ARBA" id="ARBA00004141"/>
    </source>
</evidence>
<dbReference type="GO" id="GO:0016020">
    <property type="term" value="C:membrane"/>
    <property type="evidence" value="ECO:0007669"/>
    <property type="project" value="UniProtKB-SubCell"/>
</dbReference>
<feature type="region of interest" description="Disordered" evidence="6">
    <location>
        <begin position="170"/>
        <end position="200"/>
    </location>
</feature>
<evidence type="ECO:0000256" key="4">
    <source>
        <dbReference type="ARBA" id="ARBA00022989"/>
    </source>
</evidence>
<dbReference type="Gene3D" id="1.20.1740.10">
    <property type="entry name" value="Amino acid/polyamine transporter I"/>
    <property type="match status" value="1"/>
</dbReference>
<feature type="transmembrane region" description="Helical" evidence="7">
    <location>
        <begin position="449"/>
        <end position="469"/>
    </location>
</feature>
<evidence type="ECO:0000256" key="2">
    <source>
        <dbReference type="ARBA" id="ARBA00022448"/>
    </source>
</evidence>
<dbReference type="EMBL" id="LAVV01008613">
    <property type="protein sequence ID" value="KNZ52375.1"/>
    <property type="molecule type" value="Genomic_DNA"/>
</dbReference>
<feature type="transmembrane region" description="Helical" evidence="7">
    <location>
        <begin position="396"/>
        <end position="416"/>
    </location>
</feature>
<feature type="compositionally biased region" description="Low complexity" evidence="6">
    <location>
        <begin position="19"/>
        <end position="29"/>
    </location>
</feature>
<name>A0A0L6UX13_9BASI</name>
<feature type="transmembrane region" description="Helical" evidence="7">
    <location>
        <begin position="732"/>
        <end position="754"/>
    </location>
</feature>
<feature type="compositionally biased region" description="Low complexity" evidence="6">
    <location>
        <begin position="55"/>
        <end position="84"/>
    </location>
</feature>
<feature type="transmembrane region" description="Helical" evidence="7">
    <location>
        <begin position="605"/>
        <end position="624"/>
    </location>
</feature>
<protein>
    <recommendedName>
        <fullName evidence="10">Amino acid permease/ SLC12A domain-containing protein</fullName>
    </recommendedName>
</protein>
<feature type="transmembrane region" description="Helical" evidence="7">
    <location>
        <begin position="272"/>
        <end position="299"/>
    </location>
</feature>
<dbReference type="PANTHER" id="PTHR45649">
    <property type="entry name" value="AMINO-ACID PERMEASE BAT1"/>
    <property type="match status" value="1"/>
</dbReference>
<dbReference type="STRING" id="27349.A0A0L6UX13"/>
<keyword evidence="5 7" id="KW-0472">Membrane</keyword>
<feature type="transmembrane region" description="Helical" evidence="7">
    <location>
        <begin position="663"/>
        <end position="683"/>
    </location>
</feature>
<organism evidence="8 9">
    <name type="scientific">Puccinia sorghi</name>
    <dbReference type="NCBI Taxonomy" id="27349"/>
    <lineage>
        <taxon>Eukaryota</taxon>
        <taxon>Fungi</taxon>
        <taxon>Dikarya</taxon>
        <taxon>Basidiomycota</taxon>
        <taxon>Pucciniomycotina</taxon>
        <taxon>Pucciniomycetes</taxon>
        <taxon>Pucciniales</taxon>
        <taxon>Pucciniaceae</taxon>
        <taxon>Puccinia</taxon>
    </lineage>
</organism>
<keyword evidence="9" id="KW-1185">Reference proteome</keyword>
<dbReference type="AlphaFoldDB" id="A0A0L6UX13"/>
<feature type="compositionally biased region" description="Low complexity" evidence="6">
    <location>
        <begin position="1"/>
        <end position="12"/>
    </location>
</feature>
<feature type="transmembrane region" description="Helical" evidence="7">
    <location>
        <begin position="320"/>
        <end position="337"/>
    </location>
</feature>
<feature type="transmembrane region" description="Helical" evidence="7">
    <location>
        <begin position="489"/>
        <end position="514"/>
    </location>
</feature>
<dbReference type="PANTHER" id="PTHR45649:SF26">
    <property type="entry name" value="OS04G0435100 PROTEIN"/>
    <property type="match status" value="1"/>
</dbReference>
<evidence type="ECO:0000256" key="6">
    <source>
        <dbReference type="SAM" id="MobiDB-lite"/>
    </source>
</evidence>
<accession>A0A0L6UX13</accession>
<dbReference type="Pfam" id="PF13520">
    <property type="entry name" value="AA_permease_2"/>
    <property type="match status" value="1"/>
</dbReference>
<evidence type="ECO:0000313" key="9">
    <source>
        <dbReference type="Proteomes" id="UP000037035"/>
    </source>
</evidence>
<comment type="subcellular location">
    <subcellularLocation>
        <location evidence="1">Membrane</location>
        <topology evidence="1">Multi-pass membrane protein</topology>
    </subcellularLocation>
</comment>
<feature type="transmembrane region" description="Helical" evidence="7">
    <location>
        <begin position="371"/>
        <end position="390"/>
    </location>
</feature>